<organism evidence="1 2">
    <name type="scientific">Psychrobacter glacincola</name>
    <dbReference type="NCBI Taxonomy" id="56810"/>
    <lineage>
        <taxon>Bacteria</taxon>
        <taxon>Pseudomonadati</taxon>
        <taxon>Pseudomonadota</taxon>
        <taxon>Gammaproteobacteria</taxon>
        <taxon>Moraxellales</taxon>
        <taxon>Moraxellaceae</taxon>
        <taxon>Psychrobacter</taxon>
    </lineage>
</organism>
<dbReference type="Gene3D" id="3.40.50.1000">
    <property type="entry name" value="HAD superfamily/HAD-like"/>
    <property type="match status" value="1"/>
</dbReference>
<comment type="caution">
    <text evidence="1">The sequence shown here is derived from an EMBL/GenBank/DDBJ whole genome shotgun (WGS) entry which is preliminary data.</text>
</comment>
<dbReference type="Gene3D" id="3.30.1240.10">
    <property type="match status" value="1"/>
</dbReference>
<dbReference type="PIRSF" id="PIRSF030802">
    <property type="entry name" value="UCP030802"/>
    <property type="match status" value="1"/>
</dbReference>
<dbReference type="SUPFAM" id="SSF56784">
    <property type="entry name" value="HAD-like"/>
    <property type="match status" value="1"/>
</dbReference>
<dbReference type="EMBL" id="JBHSTZ010000026">
    <property type="protein sequence ID" value="MFC6381635.1"/>
    <property type="molecule type" value="Genomic_DNA"/>
</dbReference>
<dbReference type="InterPro" id="IPR036412">
    <property type="entry name" value="HAD-like_sf"/>
</dbReference>
<accession>A0ABW1W6P7</accession>
<evidence type="ECO:0000313" key="1">
    <source>
        <dbReference type="EMBL" id="MFC6381635.1"/>
    </source>
</evidence>
<dbReference type="InterPro" id="IPR023214">
    <property type="entry name" value="HAD_sf"/>
</dbReference>
<sequence>MTIPFFQANQNIIKPYALMDLDDTLFQTQRKIDAWQLATTEPEKLVCATVNKQGEPLSFMSQRQAAFFNWLLASTELIAVTARDRQEIKRVKLPFNSWQVLTHGAIILTSDGDLLSAWQQHMYNALAPLQNTLNQLATWVNSQKSHSTHNDLKLTTHTDAFIENELTIYLAIKHTQKDHQALAELAKQLPMLIPDFDAHFYVHVNANNLAILPHVVHKRHAVQFLLEQHLDHQRPSFGFGDSLADLPFLQLLDWYGLPNHGQLHEKFSAS</sequence>
<evidence type="ECO:0000313" key="2">
    <source>
        <dbReference type="Proteomes" id="UP001596264"/>
    </source>
</evidence>
<dbReference type="InterPro" id="IPR024197">
    <property type="entry name" value="TPP-like"/>
</dbReference>
<dbReference type="Proteomes" id="UP001596264">
    <property type="component" value="Unassembled WGS sequence"/>
</dbReference>
<keyword evidence="1" id="KW-0378">Hydrolase</keyword>
<protein>
    <submittedName>
        <fullName evidence="1">HAD hydrolase family protein</fullName>
    </submittedName>
</protein>
<reference evidence="2" key="1">
    <citation type="journal article" date="2019" name="Int. J. Syst. Evol. Microbiol.">
        <title>The Global Catalogue of Microorganisms (GCM) 10K type strain sequencing project: providing services to taxonomists for standard genome sequencing and annotation.</title>
        <authorList>
            <consortium name="The Broad Institute Genomics Platform"/>
            <consortium name="The Broad Institute Genome Sequencing Center for Infectious Disease"/>
            <person name="Wu L."/>
            <person name="Ma J."/>
        </authorList>
    </citation>
    <scope>NUCLEOTIDE SEQUENCE [LARGE SCALE GENOMIC DNA]</scope>
    <source>
        <strain evidence="2">CCM 2050</strain>
    </source>
</reference>
<keyword evidence="2" id="KW-1185">Reference proteome</keyword>
<name>A0ABW1W6P7_9GAMM</name>
<dbReference type="GO" id="GO:0016787">
    <property type="term" value="F:hydrolase activity"/>
    <property type="evidence" value="ECO:0007669"/>
    <property type="project" value="UniProtKB-KW"/>
</dbReference>
<gene>
    <name evidence="1" type="ORF">ACFP58_09235</name>
</gene>
<dbReference type="RefSeq" id="WP_201563720.1">
    <property type="nucleotide sequence ID" value="NZ_CAJGZK010000016.1"/>
</dbReference>
<dbReference type="Pfam" id="PF08282">
    <property type="entry name" value="Hydrolase_3"/>
    <property type="match status" value="1"/>
</dbReference>
<proteinExistence type="predicted"/>